<dbReference type="KEGG" id="bfo:118429170"/>
<proteinExistence type="predicted"/>
<evidence type="ECO:0000313" key="3">
    <source>
        <dbReference type="Proteomes" id="UP000001554"/>
    </source>
</evidence>
<reference evidence="3" key="1">
    <citation type="journal article" date="2020" name="Nat. Ecol. Evol.">
        <title>Deeply conserved synteny resolves early events in vertebrate evolution.</title>
        <authorList>
            <person name="Simakov O."/>
            <person name="Marletaz F."/>
            <person name="Yue J.X."/>
            <person name="O'Connell B."/>
            <person name="Jenkins J."/>
            <person name="Brandt A."/>
            <person name="Calef R."/>
            <person name="Tung C.H."/>
            <person name="Huang T.K."/>
            <person name="Schmutz J."/>
            <person name="Satoh N."/>
            <person name="Yu J.K."/>
            <person name="Putnam N.H."/>
            <person name="Green R.E."/>
            <person name="Rokhsar D.S."/>
        </authorList>
    </citation>
    <scope>NUCLEOTIDE SEQUENCE [LARGE SCALE GENOMIC DNA]</scope>
    <source>
        <strain evidence="3">S238N-H82</strain>
    </source>
</reference>
<dbReference type="RefSeq" id="XP_035695506.1">
    <property type="nucleotide sequence ID" value="XM_035839613.1"/>
</dbReference>
<dbReference type="AlphaFoldDB" id="A0A9J7NAM4"/>
<feature type="region of interest" description="Disordered" evidence="2">
    <location>
        <begin position="1"/>
        <end position="20"/>
    </location>
</feature>
<sequence>MNHLSEHAGPTGRSSLTSGQQSQVVVNLFGNQNAVTTKCSSYPQVNSDSGSESSRPPSPNGTQKDDPHYVTTKTLTLLALCSTKALIPVRLLLMIVEFACNEVPSNPDSYQSQIVISLGLKFNPFLPRNKKKCFKTQRKSNLLREILGQGCAKTDGIIGLKKLYERVFCVEDDEEWHLQQQLLPHLDKWFSLVEKNELGCILSANFLTMCLHAFGKFRWTGWEDRLKNLCAKCQEKCKDAPDNKRERMFREIGETYRKLCNYNEAKRYLRETLRIHEASSSVDESLPYQISRMLLARCKSDMGEYQEAHTLMKDCLNSKAVKRLEGEFGRPYLRCRMYFEMARSCEKLGQFGDACQYCTKALEGDMREEGFRYPQYLMYAAFYKAMSAIEGNVSDLEAVLDRALRDCSKADSILRERHGEGHHHRAHVLCIQARIWLRYDPEEAFRRAKRACHITQERYGYEHNKVAKMFDLLGDIYKALDDKEKASKAYWMAKNTYSEMKHSRAGNIEEKLAEMPEFSAPTPDCTNSDVFDELLD</sequence>
<dbReference type="Pfam" id="PF13374">
    <property type="entry name" value="TPR_10"/>
    <property type="match status" value="1"/>
</dbReference>
<accession>A0A9J7NAM4</accession>
<dbReference type="OrthoDB" id="10443333at2759"/>
<dbReference type="InterPro" id="IPR019734">
    <property type="entry name" value="TPR_rpt"/>
</dbReference>
<reference evidence="4" key="2">
    <citation type="submission" date="2025-08" db="UniProtKB">
        <authorList>
            <consortium name="RefSeq"/>
        </authorList>
    </citation>
    <scope>IDENTIFICATION</scope>
    <source>
        <strain evidence="4">S238N-H82</strain>
        <tissue evidence="4">Testes</tissue>
    </source>
</reference>
<dbReference type="SMART" id="SM00028">
    <property type="entry name" value="TPR"/>
    <property type="match status" value="3"/>
</dbReference>
<gene>
    <name evidence="4" type="primary">LOC118429170</name>
</gene>
<dbReference type="PROSITE" id="PS50005">
    <property type="entry name" value="TPR"/>
    <property type="match status" value="1"/>
</dbReference>
<feature type="region of interest" description="Disordered" evidence="2">
    <location>
        <begin position="40"/>
        <end position="68"/>
    </location>
</feature>
<name>A0A9J7NAM4_BRAFL</name>
<keyword evidence="3" id="KW-1185">Reference proteome</keyword>
<evidence type="ECO:0000256" key="1">
    <source>
        <dbReference type="PROSITE-ProRule" id="PRU00339"/>
    </source>
</evidence>
<dbReference type="Gene3D" id="1.25.40.10">
    <property type="entry name" value="Tetratricopeptide repeat domain"/>
    <property type="match status" value="2"/>
</dbReference>
<dbReference type="Pfam" id="PF13181">
    <property type="entry name" value="TPR_8"/>
    <property type="match status" value="2"/>
</dbReference>
<protein>
    <submittedName>
        <fullName evidence="4">Uncharacterized protein LOC118429170</fullName>
    </submittedName>
</protein>
<organism evidence="3 4">
    <name type="scientific">Branchiostoma floridae</name>
    <name type="common">Florida lancelet</name>
    <name type="synonym">Amphioxus</name>
    <dbReference type="NCBI Taxonomy" id="7739"/>
    <lineage>
        <taxon>Eukaryota</taxon>
        <taxon>Metazoa</taxon>
        <taxon>Chordata</taxon>
        <taxon>Cephalochordata</taxon>
        <taxon>Leptocardii</taxon>
        <taxon>Amphioxiformes</taxon>
        <taxon>Branchiostomatidae</taxon>
        <taxon>Branchiostoma</taxon>
    </lineage>
</organism>
<dbReference type="Proteomes" id="UP000001554">
    <property type="component" value="Chromosome 13"/>
</dbReference>
<feature type="repeat" description="TPR" evidence="1">
    <location>
        <begin position="246"/>
        <end position="279"/>
    </location>
</feature>
<dbReference type="SUPFAM" id="SSF48452">
    <property type="entry name" value="TPR-like"/>
    <property type="match status" value="2"/>
</dbReference>
<dbReference type="GeneID" id="118429170"/>
<keyword evidence="1" id="KW-0802">TPR repeat</keyword>
<evidence type="ECO:0000256" key="2">
    <source>
        <dbReference type="SAM" id="MobiDB-lite"/>
    </source>
</evidence>
<dbReference type="InterPro" id="IPR011990">
    <property type="entry name" value="TPR-like_helical_dom_sf"/>
</dbReference>
<evidence type="ECO:0000313" key="4">
    <source>
        <dbReference type="RefSeq" id="XP_035695506.1"/>
    </source>
</evidence>